<dbReference type="AlphaFoldDB" id="A0AAN7W9E3"/>
<proteinExistence type="inferred from homology"/>
<accession>A0AAN7W9E3</accession>
<name>A0AAN7W9E3_9PEZI</name>
<dbReference type="EMBL" id="JAVRQU010000005">
    <property type="protein sequence ID" value="KAK5702701.1"/>
    <property type="molecule type" value="Genomic_DNA"/>
</dbReference>
<comment type="similarity">
    <text evidence="1">Belongs to the NmrA-type oxidoreductase family.</text>
</comment>
<dbReference type="InterPro" id="IPR008030">
    <property type="entry name" value="NmrA-like"/>
</dbReference>
<dbReference type="InterPro" id="IPR051164">
    <property type="entry name" value="NmrA-like_oxidored"/>
</dbReference>
<evidence type="ECO:0000256" key="2">
    <source>
        <dbReference type="ARBA" id="ARBA00022857"/>
    </source>
</evidence>
<evidence type="ECO:0000313" key="5">
    <source>
        <dbReference type="Proteomes" id="UP001310594"/>
    </source>
</evidence>
<organism evidence="4 5">
    <name type="scientific">Elasticomyces elasticus</name>
    <dbReference type="NCBI Taxonomy" id="574655"/>
    <lineage>
        <taxon>Eukaryota</taxon>
        <taxon>Fungi</taxon>
        <taxon>Dikarya</taxon>
        <taxon>Ascomycota</taxon>
        <taxon>Pezizomycotina</taxon>
        <taxon>Dothideomycetes</taxon>
        <taxon>Dothideomycetidae</taxon>
        <taxon>Mycosphaerellales</taxon>
        <taxon>Teratosphaeriaceae</taxon>
        <taxon>Elasticomyces</taxon>
    </lineage>
</organism>
<reference evidence="4" key="1">
    <citation type="submission" date="2023-08" db="EMBL/GenBank/DDBJ databases">
        <title>Black Yeasts Isolated from many extreme environments.</title>
        <authorList>
            <person name="Coleine C."/>
            <person name="Stajich J.E."/>
            <person name="Selbmann L."/>
        </authorList>
    </citation>
    <scope>NUCLEOTIDE SEQUENCE</scope>
    <source>
        <strain evidence="4">CCFEE 5810</strain>
    </source>
</reference>
<dbReference type="InterPro" id="IPR036291">
    <property type="entry name" value="NAD(P)-bd_dom_sf"/>
</dbReference>
<comment type="caution">
    <text evidence="4">The sequence shown here is derived from an EMBL/GenBank/DDBJ whole genome shotgun (WGS) entry which is preliminary data.</text>
</comment>
<feature type="domain" description="NmrA-like" evidence="3">
    <location>
        <begin position="1"/>
        <end position="299"/>
    </location>
</feature>
<dbReference type="Gene3D" id="3.90.25.10">
    <property type="entry name" value="UDP-galactose 4-epimerase, domain 1"/>
    <property type="match status" value="1"/>
</dbReference>
<protein>
    <recommendedName>
        <fullName evidence="3">NmrA-like domain-containing protein</fullName>
    </recommendedName>
</protein>
<keyword evidence="2" id="KW-0521">NADP</keyword>
<dbReference type="SUPFAM" id="SSF51735">
    <property type="entry name" value="NAD(P)-binding Rossmann-fold domains"/>
    <property type="match status" value="1"/>
</dbReference>
<dbReference type="Proteomes" id="UP001310594">
    <property type="component" value="Unassembled WGS sequence"/>
</dbReference>
<sequence length="338" mass="36939">MTKLLVVVSATGRQGLAIIKYFQEHVPSYKLRGTTRNTNTEAAIALVKSGVEIVPADTNDFESLKAAFKGASAIFAYTTFSGIMLTPEIMGRVVKGELPPPVGQYAYDIEVQQGKNMADAAATVPELERLVWSSLSGVTKWSKGKYTQAFHFDTKEAVRVYMSSLEPLKGKVSCLQLGMFTENLITMPERFGLTRQSDGSLRWAMQVSGDEPVPIIDIDRDTGAFVHALLAAPGGVQVTGASEYLPFKTYLQLLCDHLGTSGTFETIPFDGTVKDDPTGWKLELVQVYAFIKEFGYNGGDPEVLTADDLEKRGFAVPRSKVVDHIKRSDWSHLVAASA</sequence>
<dbReference type="PANTHER" id="PTHR42748">
    <property type="entry name" value="NITROGEN METABOLITE REPRESSION PROTEIN NMRA FAMILY MEMBER"/>
    <property type="match status" value="1"/>
</dbReference>
<dbReference type="Gene3D" id="3.40.50.720">
    <property type="entry name" value="NAD(P)-binding Rossmann-like Domain"/>
    <property type="match status" value="1"/>
</dbReference>
<dbReference type="PANTHER" id="PTHR42748:SF26">
    <property type="entry name" value="NMRA-LIKE DOMAIN-CONTAINING PROTEIN"/>
    <property type="match status" value="1"/>
</dbReference>
<evidence type="ECO:0000313" key="4">
    <source>
        <dbReference type="EMBL" id="KAK5702701.1"/>
    </source>
</evidence>
<dbReference type="GO" id="GO:0005634">
    <property type="term" value="C:nucleus"/>
    <property type="evidence" value="ECO:0007669"/>
    <property type="project" value="TreeGrafter"/>
</dbReference>
<dbReference type="Pfam" id="PF05368">
    <property type="entry name" value="NmrA"/>
    <property type="match status" value="1"/>
</dbReference>
<evidence type="ECO:0000259" key="3">
    <source>
        <dbReference type="Pfam" id="PF05368"/>
    </source>
</evidence>
<gene>
    <name evidence="4" type="ORF">LTR97_003647</name>
</gene>
<evidence type="ECO:0000256" key="1">
    <source>
        <dbReference type="ARBA" id="ARBA00006328"/>
    </source>
</evidence>